<dbReference type="InterPro" id="IPR036249">
    <property type="entry name" value="Thioredoxin-like_sf"/>
</dbReference>
<organism evidence="2 3">
    <name type="scientific">Bacillus bombysepticus str. Wang</name>
    <dbReference type="NCBI Taxonomy" id="1330043"/>
    <lineage>
        <taxon>Bacteria</taxon>
        <taxon>Bacillati</taxon>
        <taxon>Bacillota</taxon>
        <taxon>Bacilli</taxon>
        <taxon>Bacillales</taxon>
        <taxon>Bacillaceae</taxon>
        <taxon>Bacillus</taxon>
        <taxon>Bacillus cereus group</taxon>
    </lineage>
</organism>
<keyword evidence="3" id="KW-1185">Reference proteome</keyword>
<dbReference type="CDD" id="cd02947">
    <property type="entry name" value="TRX_family"/>
    <property type="match status" value="1"/>
</dbReference>
<evidence type="ECO:0000313" key="3">
    <source>
        <dbReference type="Proteomes" id="UP000031778"/>
    </source>
</evidence>
<dbReference type="InterPro" id="IPR050620">
    <property type="entry name" value="Thioredoxin_H-type-like"/>
</dbReference>
<dbReference type="InterPro" id="IPR017937">
    <property type="entry name" value="Thioredoxin_CS"/>
</dbReference>
<dbReference type="EMBL" id="CP007512">
    <property type="protein sequence ID" value="AHX17944.1"/>
    <property type="molecule type" value="Genomic_DNA"/>
</dbReference>
<dbReference type="PROSITE" id="PS00194">
    <property type="entry name" value="THIOREDOXIN_1"/>
    <property type="match status" value="1"/>
</dbReference>
<dbReference type="InterPro" id="IPR013766">
    <property type="entry name" value="Thioredoxin_domain"/>
</dbReference>
<dbReference type="AlphaFoldDB" id="A0A9W3KV28"/>
<dbReference type="PANTHER" id="PTHR10438">
    <property type="entry name" value="THIOREDOXIN"/>
    <property type="match status" value="1"/>
</dbReference>
<accession>A0A9W3KV28</accession>
<dbReference type="PANTHER" id="PTHR10438:SF468">
    <property type="entry name" value="THIOREDOXIN-1-RELATED"/>
    <property type="match status" value="1"/>
</dbReference>
<dbReference type="SUPFAM" id="SSF52833">
    <property type="entry name" value="Thioredoxin-like"/>
    <property type="match status" value="1"/>
</dbReference>
<feature type="domain" description="Thioredoxin" evidence="1">
    <location>
        <begin position="1"/>
        <end position="103"/>
    </location>
</feature>
<dbReference type="Pfam" id="PF00085">
    <property type="entry name" value="Thioredoxin"/>
    <property type="match status" value="1"/>
</dbReference>
<gene>
    <name evidence="2" type="ORF">CY96_08010</name>
</gene>
<dbReference type="Gene3D" id="3.40.30.10">
    <property type="entry name" value="Glutaredoxin"/>
    <property type="match status" value="1"/>
</dbReference>
<evidence type="ECO:0000259" key="1">
    <source>
        <dbReference type="PROSITE" id="PS51352"/>
    </source>
</evidence>
<dbReference type="KEGG" id="bby:CY96_08010"/>
<dbReference type="PRINTS" id="PR00421">
    <property type="entry name" value="THIOREDOXIN"/>
</dbReference>
<evidence type="ECO:0000313" key="2">
    <source>
        <dbReference type="EMBL" id="AHX17944.1"/>
    </source>
</evidence>
<sequence length="120" mass="13925">MFEINTVEEFKEKIVEGFILVYFYTTWCGPCKMITQDIKELSKEIDDIKFIQVNADQFLDITKLCEVSTIPTLLFMKDGKNIEKKVGFTPKQEIQEFIEASKLASQMEAEEEVLEKDALN</sequence>
<dbReference type="PROSITE" id="PS51352">
    <property type="entry name" value="THIOREDOXIN_2"/>
    <property type="match status" value="1"/>
</dbReference>
<protein>
    <submittedName>
        <fullName evidence="2">Thioredoxin</fullName>
    </submittedName>
</protein>
<dbReference type="RefSeq" id="WP_044584326.1">
    <property type="nucleotide sequence ID" value="NZ_CP007512.1"/>
</dbReference>
<name>A0A9W3KV28_9BACI</name>
<reference evidence="2 3" key="1">
    <citation type="submission" date="2014-03" db="EMBL/GenBank/DDBJ databases">
        <title>The Complete Genome Sequence of Bacillus bombyseptieus.</title>
        <authorList>
            <person name="Cheng T."/>
            <person name="Lin P."/>
            <person name="Jin S."/>
            <person name="Wu Y."/>
            <person name="Fu B."/>
            <person name="Long R."/>
            <person name="Liu D."/>
            <person name="Guo Y."/>
            <person name="Peng L."/>
            <person name="Xia Q."/>
        </authorList>
    </citation>
    <scope>NUCLEOTIDE SEQUENCE [LARGE SCALE GENOMIC DNA]</scope>
    <source>
        <strain evidence="3">wang</strain>
    </source>
</reference>
<dbReference type="Proteomes" id="UP000031778">
    <property type="component" value="Chromosome"/>
</dbReference>
<proteinExistence type="predicted"/>